<reference evidence="4 5" key="1">
    <citation type="submission" date="2013-08" db="EMBL/GenBank/DDBJ databases">
        <authorList>
            <person name="Durkin A.S."/>
            <person name="Haft D.R."/>
            <person name="McCorrison J."/>
            <person name="Torralba M."/>
            <person name="Gillis M."/>
            <person name="Haft D.H."/>
            <person name="Methe B."/>
            <person name="Sutton G."/>
            <person name="Nelson K.E."/>
        </authorList>
    </citation>
    <scope>NUCLEOTIDE SEQUENCE [LARGE SCALE GENOMIC DNA]</scope>
    <source>
        <strain evidence="4 5">F0067</strain>
    </source>
</reference>
<accession>U2QGZ7</accession>
<dbReference type="Gene3D" id="1.25.40.10">
    <property type="entry name" value="Tetratricopeptide repeat domain"/>
    <property type="match status" value="3"/>
</dbReference>
<dbReference type="InterPro" id="IPR019734">
    <property type="entry name" value="TPR_rpt"/>
</dbReference>
<dbReference type="AlphaFoldDB" id="U2QGZ7"/>
<dbReference type="Pfam" id="PF14559">
    <property type="entry name" value="TPR_19"/>
    <property type="match status" value="2"/>
</dbReference>
<dbReference type="Proteomes" id="UP000016648">
    <property type="component" value="Unassembled WGS sequence"/>
</dbReference>
<dbReference type="InterPro" id="IPR030887">
    <property type="entry name" value="Beta-barrel_YaiO"/>
</dbReference>
<keyword evidence="5" id="KW-1185">Reference proteome</keyword>
<dbReference type="SMART" id="SM00028">
    <property type="entry name" value="TPR"/>
    <property type="match status" value="4"/>
</dbReference>
<comment type="caution">
    <text evidence="4">The sequence shown here is derived from an EMBL/GenBank/DDBJ whole genome shotgun (WGS) entry which is preliminary data.</text>
</comment>
<keyword evidence="2" id="KW-0802">TPR repeat</keyword>
<proteinExistence type="predicted"/>
<dbReference type="EMBL" id="AWEY01000044">
    <property type="protein sequence ID" value="ERK38102.1"/>
    <property type="molecule type" value="Genomic_DNA"/>
</dbReference>
<evidence type="ECO:0000313" key="4">
    <source>
        <dbReference type="EMBL" id="ERK38102.1"/>
    </source>
</evidence>
<dbReference type="InterPro" id="IPR051685">
    <property type="entry name" value="Ycf3/AcsC/BcsC/TPR_MFPF"/>
</dbReference>
<name>U2QGZ7_9BACT</name>
<dbReference type="PANTHER" id="PTHR44943:SF8">
    <property type="entry name" value="TPR REPEAT-CONTAINING PROTEIN MJ0263"/>
    <property type="match status" value="1"/>
</dbReference>
<organism evidence="4 5">
    <name type="scientific">Segatella baroniae F0067</name>
    <dbReference type="NCBI Taxonomy" id="1115809"/>
    <lineage>
        <taxon>Bacteria</taxon>
        <taxon>Pseudomonadati</taxon>
        <taxon>Bacteroidota</taxon>
        <taxon>Bacteroidia</taxon>
        <taxon>Bacteroidales</taxon>
        <taxon>Prevotellaceae</taxon>
        <taxon>Segatella</taxon>
    </lineage>
</organism>
<dbReference type="RefSeq" id="WP_021590744.1">
    <property type="nucleotide sequence ID" value="NZ_AWEY01000044.1"/>
</dbReference>
<gene>
    <name evidence="4" type="ORF">HMPREF9135_1063</name>
</gene>
<dbReference type="InterPro" id="IPR011990">
    <property type="entry name" value="TPR-like_helical_dom_sf"/>
</dbReference>
<evidence type="ECO:0000256" key="1">
    <source>
        <dbReference type="ARBA" id="ARBA00022737"/>
    </source>
</evidence>
<keyword evidence="1" id="KW-0677">Repeat</keyword>
<feature type="domain" description="YaiO beta-barrel" evidence="3">
    <location>
        <begin position="700"/>
        <end position="817"/>
    </location>
</feature>
<protein>
    <submittedName>
        <fullName evidence="4">Tetratricopeptide repeat protein</fullName>
    </submittedName>
</protein>
<evidence type="ECO:0000256" key="2">
    <source>
        <dbReference type="ARBA" id="ARBA00022803"/>
    </source>
</evidence>
<evidence type="ECO:0000313" key="5">
    <source>
        <dbReference type="Proteomes" id="UP000016648"/>
    </source>
</evidence>
<dbReference type="PANTHER" id="PTHR44943">
    <property type="entry name" value="CELLULOSE SYNTHASE OPERON PROTEIN C"/>
    <property type="match status" value="1"/>
</dbReference>
<dbReference type="SUPFAM" id="SSF48452">
    <property type="entry name" value="TPR-like"/>
    <property type="match status" value="4"/>
</dbReference>
<evidence type="ECO:0000259" key="3">
    <source>
        <dbReference type="Pfam" id="PF19413"/>
    </source>
</evidence>
<dbReference type="PATRIC" id="fig|1115809.3.peg.2549"/>
<sequence>MLKKLILSLVVTMTAIVSLAILPFGDSHTVGYYNSNARVLLKNKDFSAAQKLLERGLKDYPTASGLNGMMGRIYYERKLFDKARYYLFRAVREDRENREAKQLLVNVEEFTGNYSSAICYINELLQMAPYEKTLWIKKIGIYRIQGNHVEADRLLRRLVQVYPSDKSLVRRFQGRVEENVAAARKSGKLGDAIANLRQLVRLSPNDPANYLQLSNLQLQAGLSEEALATVGEGLQASPGNAALAEKRVGILAGLHRYAEALEFLTTHLRSHPNARLASMVSGLRESAAADAMAADPYVAYGRLYESSKSTEALDFMLNTSVVRGYVSDALYYLGEARKRQGNTPGLLYKEFEIYKRIGDDRKAVALLEKLLRLQPRNAEVADELASFRLRQASDLMVTMDYVEAIPLLDFVARRATDRELVQSAMNKKYTCYFETRRYKDASALLDTIHARFPKQPRNYYVQRATLLAQRGKSIEALALLENALDSTSTDDNHALYLSTYETIAVPFIKNLIAVGAAKTAMDASERFLRIMPSSHDGLLYAINCAALLRRDIDYGQYTQMALNYYPDDVAFRVKRAAYLGSRKRYDEALGQLRPWLDTYVGNSILIGSFSAHSELLAHTHIKRHEGRRAIAVLDSALLYDAANRTLLYTKGLAYESMKQYDSAYVYQKYYQPSLMEVSGHKLHLDELSTKDADNLLSLEYRRARYGEADVMTAAAMVGYTRKLERNAYTARLSYAGRDGRDGGETAESYAPGGVGLQAQLEWEHTFSDKWSGMVNAAVANRYFPSFSANARLQRTLPYDWVADVHAGYRRVETNMRDFSFNQNTREWQFSHWNTDHKHMLNLGVGATKSFDQFSLGGKADLVSYAGKLCYSGVVVGKYFPLQSRLLDLTASAGISSAPETTILDAALPGTFDKTNTMVSLGGSYLLFHNMTFRLEGIWNTFTNTTVSPEPADSNNPAAGFYNVFTTNYKNLFHVDASLIISF</sequence>
<dbReference type="Pfam" id="PF19413">
    <property type="entry name" value="YaiO"/>
    <property type="match status" value="1"/>
</dbReference>